<dbReference type="NCBIfam" id="TIGR00277">
    <property type="entry name" value="HDIG"/>
    <property type="match status" value="1"/>
</dbReference>
<sequence length="450" mass="49404">MQAIEAIHLSDVVGALSLALDITEGQPVGHGLRCCWIGMHLGERIGLSPEELSDLYYTLLLKDIGCSSNAARICRLYLTDDLSFKSAYKFVDTRLPEVMRFLVAHTGRSSGMIERLQAMVNIARNGGEIARELVETRCQRGADIARSMRFSGAVADGILDLDEHWDGTGQPLRRVGEEISIFSRIALLSQVVDVFFMRGGATAAIAEARARSGRWFDPKLVEALEGLAGQQHIWAAMRSNDLAERVVRLEPQSLVREIDESYLDDIAAGFAKVVDAKSPFTAGHSDRVALFADLIAEQLGYDAPSRRTLRRAALLHDIGKLGVSNSILDKAGRPEPDEWAEIKRHPEMGRNILSKIAALKDTAAIAGNHHERLDGKGYPFGIHAGAINVETRIVTTADIFDALTADRPYRKAMSVSAALDIMRQDLDTAIDRRCFDALVQGLDRVQHLAA</sequence>
<evidence type="ECO:0000313" key="2">
    <source>
        <dbReference type="EMBL" id="QQR38046.1"/>
    </source>
</evidence>
<name>A0ABX7C1V9_9HYPH</name>
<keyword evidence="3" id="KW-1185">Reference proteome</keyword>
<gene>
    <name evidence="2" type="ORF">JI748_09570</name>
</gene>
<dbReference type="Gene3D" id="1.10.3210.10">
    <property type="entry name" value="Hypothetical protein af1432"/>
    <property type="match status" value="2"/>
</dbReference>
<evidence type="ECO:0000313" key="3">
    <source>
        <dbReference type="Proteomes" id="UP000595857"/>
    </source>
</evidence>
<organism evidence="2 3">
    <name type="scientific">Devosia rhizoryzae</name>
    <dbReference type="NCBI Taxonomy" id="2774137"/>
    <lineage>
        <taxon>Bacteria</taxon>
        <taxon>Pseudomonadati</taxon>
        <taxon>Pseudomonadota</taxon>
        <taxon>Alphaproteobacteria</taxon>
        <taxon>Hyphomicrobiales</taxon>
        <taxon>Devosiaceae</taxon>
        <taxon>Devosia</taxon>
    </lineage>
</organism>
<accession>A0ABX7C1V9</accession>
<dbReference type="Proteomes" id="UP000595857">
    <property type="component" value="Chromosome"/>
</dbReference>
<dbReference type="InterPro" id="IPR006675">
    <property type="entry name" value="HDIG_dom"/>
</dbReference>
<dbReference type="PANTHER" id="PTHR45228:SF5">
    <property type="entry name" value="CYCLIC DI-GMP PHOSPHODIESTERASE VC_1348-RELATED"/>
    <property type="match status" value="1"/>
</dbReference>
<feature type="domain" description="HD-GYP" evidence="1">
    <location>
        <begin position="259"/>
        <end position="450"/>
    </location>
</feature>
<dbReference type="Pfam" id="PF13487">
    <property type="entry name" value="HD_5"/>
    <property type="match status" value="2"/>
</dbReference>
<reference evidence="2 3" key="1">
    <citation type="submission" date="2021-01" db="EMBL/GenBank/DDBJ databases">
        <title>Genome seq and assembly of Devosia sp. LEGU1.</title>
        <authorList>
            <person name="Chhetri G."/>
        </authorList>
    </citation>
    <scope>NUCLEOTIDE SEQUENCE [LARGE SCALE GENOMIC DNA]</scope>
    <source>
        <strain evidence="2 3">LEGU1</strain>
    </source>
</reference>
<dbReference type="InterPro" id="IPR003607">
    <property type="entry name" value="HD/PDEase_dom"/>
</dbReference>
<dbReference type="InterPro" id="IPR037522">
    <property type="entry name" value="HD_GYP_dom"/>
</dbReference>
<dbReference type="PROSITE" id="PS51832">
    <property type="entry name" value="HD_GYP"/>
    <property type="match status" value="1"/>
</dbReference>
<dbReference type="CDD" id="cd00077">
    <property type="entry name" value="HDc"/>
    <property type="match status" value="1"/>
</dbReference>
<dbReference type="SMART" id="SM00471">
    <property type="entry name" value="HDc"/>
    <property type="match status" value="1"/>
</dbReference>
<evidence type="ECO:0000259" key="1">
    <source>
        <dbReference type="PROSITE" id="PS51832"/>
    </source>
</evidence>
<dbReference type="EMBL" id="CP068046">
    <property type="protein sequence ID" value="QQR38046.1"/>
    <property type="molecule type" value="Genomic_DNA"/>
</dbReference>
<dbReference type="InterPro" id="IPR052020">
    <property type="entry name" value="Cyclic_di-GMP/3'3'-cGAMP_PDE"/>
</dbReference>
<dbReference type="SUPFAM" id="SSF109604">
    <property type="entry name" value="HD-domain/PDEase-like"/>
    <property type="match status" value="2"/>
</dbReference>
<dbReference type="PANTHER" id="PTHR45228">
    <property type="entry name" value="CYCLIC DI-GMP PHOSPHODIESTERASE TM_0186-RELATED"/>
    <property type="match status" value="1"/>
</dbReference>
<dbReference type="RefSeq" id="WP_201629903.1">
    <property type="nucleotide sequence ID" value="NZ_CP068046.1"/>
</dbReference>
<protein>
    <submittedName>
        <fullName evidence="2">HD domain-containing protein</fullName>
    </submittedName>
</protein>
<proteinExistence type="predicted"/>